<feature type="region of interest" description="Disordered" evidence="1">
    <location>
        <begin position="115"/>
        <end position="149"/>
    </location>
</feature>
<dbReference type="EMBL" id="CAUWAG010000018">
    <property type="protein sequence ID" value="CAJ2510734.1"/>
    <property type="molecule type" value="Genomic_DNA"/>
</dbReference>
<dbReference type="PANTHER" id="PTHR28065">
    <property type="entry name" value="FREQUENIN"/>
    <property type="match status" value="1"/>
</dbReference>
<protein>
    <submittedName>
        <fullName evidence="3">Uu.00g063590.m01.CDS01</fullName>
    </submittedName>
</protein>
<feature type="compositionally biased region" description="Polar residues" evidence="1">
    <location>
        <begin position="364"/>
        <end position="377"/>
    </location>
</feature>
<dbReference type="InterPro" id="IPR025124">
    <property type="entry name" value="Gag1-like_clamp"/>
</dbReference>
<evidence type="ECO:0000256" key="1">
    <source>
        <dbReference type="SAM" id="MobiDB-lite"/>
    </source>
</evidence>
<feature type="compositionally biased region" description="Low complexity" evidence="1">
    <location>
        <begin position="499"/>
        <end position="512"/>
    </location>
</feature>
<feature type="region of interest" description="Disordered" evidence="1">
    <location>
        <begin position="455"/>
        <end position="552"/>
    </location>
</feature>
<feature type="region of interest" description="Disordered" evidence="1">
    <location>
        <begin position="167"/>
        <end position="279"/>
    </location>
</feature>
<feature type="compositionally biased region" description="Polar residues" evidence="1">
    <location>
        <begin position="192"/>
        <end position="207"/>
    </location>
</feature>
<dbReference type="AlphaFoldDB" id="A0AAI8VTF7"/>
<dbReference type="PANTHER" id="PTHR28065:SF1">
    <property type="entry name" value="DUF4050 DOMAIN-CONTAINING PROTEIN"/>
    <property type="match status" value="1"/>
</dbReference>
<proteinExistence type="predicted"/>
<dbReference type="InterPro" id="IPR053274">
    <property type="entry name" value="Fluconazole_resistance"/>
</dbReference>
<feature type="region of interest" description="Disordered" evidence="1">
    <location>
        <begin position="336"/>
        <end position="389"/>
    </location>
</feature>
<organism evidence="3 4">
    <name type="scientific">Anthostomella pinea</name>
    <dbReference type="NCBI Taxonomy" id="933095"/>
    <lineage>
        <taxon>Eukaryota</taxon>
        <taxon>Fungi</taxon>
        <taxon>Dikarya</taxon>
        <taxon>Ascomycota</taxon>
        <taxon>Pezizomycotina</taxon>
        <taxon>Sordariomycetes</taxon>
        <taxon>Xylariomycetidae</taxon>
        <taxon>Xylariales</taxon>
        <taxon>Xylariaceae</taxon>
        <taxon>Anthostomella</taxon>
    </lineage>
</organism>
<name>A0AAI8VTF7_9PEZI</name>
<feature type="compositionally biased region" description="Basic and acidic residues" evidence="1">
    <location>
        <begin position="167"/>
        <end position="183"/>
    </location>
</feature>
<feature type="compositionally biased region" description="Low complexity" evidence="1">
    <location>
        <begin position="336"/>
        <end position="363"/>
    </location>
</feature>
<keyword evidence="4" id="KW-1185">Reference proteome</keyword>
<comment type="caution">
    <text evidence="3">The sequence shown here is derived from an EMBL/GenBank/DDBJ whole genome shotgun (WGS) entry which is preliminary data.</text>
</comment>
<dbReference type="Proteomes" id="UP001295740">
    <property type="component" value="Unassembled WGS sequence"/>
</dbReference>
<feature type="compositionally biased region" description="Basic and acidic residues" evidence="1">
    <location>
        <begin position="476"/>
        <end position="488"/>
    </location>
</feature>
<evidence type="ECO:0000259" key="2">
    <source>
        <dbReference type="Pfam" id="PF13259"/>
    </source>
</evidence>
<sequence>MQPADLDSSAPAGQSSIATQSQNRLSSSHSPRGPVVDHHHQATSTSTDGTAAAAATSHTASPHPTPAKAQPGRAISSSSPAAIAHAYFAGPALTGALTDSPVKTKMLFSDLYKSTKSPLARLRQPSHPASGPAAPDFDADLVSRDKAKQKDAIKRFLTERIRNDWEFKWPPESEASVPEKSEPEVAVPNPETPSNQEPNPDTPATETSADDLDVKQTDQEDDAASVYSTVSEDPIHFRPRAEWLSDLSEDEHDEPVSPSAYRFETPDAVGNTLTATEQARSARRRRATRAEMEWNNGLACFNARRDAWTGAKVARVRPKTPAPVATSPTKARRLSLWRLSTSTSAPTSPTGSAGTPGPLSPSLTRTSGDTTAVSTSDTEAKEGKPKPAPASYRVETLLPIPPPLLPPANPMRASITPSNYPSIYDKIVVHSMTPACPINLGDVISACVVGWKRDGEWPPRANEVPPVVAVRKKRKDSGAESRKADTGRRMSFNFLGRKQSVGSASVPGSPSQPRKEEDSNNTKGVRRSLQRVLGLGHERTGSNASNNGNAAG</sequence>
<evidence type="ECO:0000313" key="3">
    <source>
        <dbReference type="EMBL" id="CAJ2510734.1"/>
    </source>
</evidence>
<feature type="compositionally biased region" description="Basic and acidic residues" evidence="1">
    <location>
        <begin position="233"/>
        <end position="243"/>
    </location>
</feature>
<feature type="compositionally biased region" description="Low complexity" evidence="1">
    <location>
        <begin position="42"/>
        <end position="62"/>
    </location>
</feature>
<feature type="compositionally biased region" description="Low complexity" evidence="1">
    <location>
        <begin position="541"/>
        <end position="552"/>
    </location>
</feature>
<feature type="region of interest" description="Disordered" evidence="1">
    <location>
        <begin position="1"/>
        <end position="78"/>
    </location>
</feature>
<feature type="compositionally biased region" description="Polar residues" evidence="1">
    <location>
        <begin position="11"/>
        <end position="30"/>
    </location>
</feature>
<evidence type="ECO:0000313" key="4">
    <source>
        <dbReference type="Proteomes" id="UP001295740"/>
    </source>
</evidence>
<reference evidence="3" key="1">
    <citation type="submission" date="2023-10" db="EMBL/GenBank/DDBJ databases">
        <authorList>
            <person name="Hackl T."/>
        </authorList>
    </citation>
    <scope>NUCLEOTIDE SEQUENCE</scope>
</reference>
<feature type="domain" description="Gag1-like clamp" evidence="2">
    <location>
        <begin position="259"/>
        <end position="458"/>
    </location>
</feature>
<accession>A0AAI8VTF7</accession>
<dbReference type="Pfam" id="PF13259">
    <property type="entry name" value="clamp_Gag1-like"/>
    <property type="match status" value="1"/>
</dbReference>
<gene>
    <name evidence="3" type="ORF">KHLLAP_LOCUS11202</name>
</gene>